<proteinExistence type="predicted"/>
<dbReference type="SUPFAM" id="SSF53756">
    <property type="entry name" value="UDP-Glycosyltransferase/glycogen phosphorylase"/>
    <property type="match status" value="1"/>
</dbReference>
<feature type="domain" description="UDP-N-acetylglucosamine 2-epimerase" evidence="1">
    <location>
        <begin position="23"/>
        <end position="369"/>
    </location>
</feature>
<accession>A0A2U8GU11</accession>
<dbReference type="InterPro" id="IPR029767">
    <property type="entry name" value="WecB-like"/>
</dbReference>
<evidence type="ECO:0000313" key="3">
    <source>
        <dbReference type="Proteomes" id="UP000244930"/>
    </source>
</evidence>
<organism evidence="2 3">
    <name type="scientific">Parazoarcus communis</name>
    <dbReference type="NCBI Taxonomy" id="41977"/>
    <lineage>
        <taxon>Bacteria</taxon>
        <taxon>Pseudomonadati</taxon>
        <taxon>Pseudomonadota</taxon>
        <taxon>Betaproteobacteria</taxon>
        <taxon>Rhodocyclales</taxon>
        <taxon>Zoogloeaceae</taxon>
        <taxon>Parazoarcus</taxon>
    </lineage>
</organism>
<dbReference type="Proteomes" id="UP000244930">
    <property type="component" value="Chromosome"/>
</dbReference>
<dbReference type="KEGG" id="acom:CEW83_19885"/>
<dbReference type="InterPro" id="IPR020004">
    <property type="entry name" value="UDP-GlcNAc_Epase"/>
</dbReference>
<dbReference type="Pfam" id="PF02350">
    <property type="entry name" value="Epimerase_2"/>
    <property type="match status" value="1"/>
</dbReference>
<evidence type="ECO:0000259" key="1">
    <source>
        <dbReference type="Pfam" id="PF02350"/>
    </source>
</evidence>
<dbReference type="Gene3D" id="3.40.50.2000">
    <property type="entry name" value="Glycogen Phosphorylase B"/>
    <property type="match status" value="2"/>
</dbReference>
<dbReference type="InterPro" id="IPR003331">
    <property type="entry name" value="UDP_GlcNAc_Epimerase_2_dom"/>
</dbReference>
<name>A0A2U8GU11_9RHOO</name>
<dbReference type="GO" id="GO:0004553">
    <property type="term" value="F:hydrolase activity, hydrolyzing O-glycosyl compounds"/>
    <property type="evidence" value="ECO:0007669"/>
    <property type="project" value="InterPro"/>
</dbReference>
<gene>
    <name evidence="2" type="primary">neuC</name>
    <name evidence="2" type="ORF">CEW83_19885</name>
</gene>
<dbReference type="AlphaFoldDB" id="A0A2U8GU11"/>
<dbReference type="EMBL" id="CP022187">
    <property type="protein sequence ID" value="AWI77209.1"/>
    <property type="molecule type" value="Genomic_DNA"/>
</dbReference>
<protein>
    <submittedName>
        <fullName evidence="2">UDP-N-acetylglucosamine 2-epimerase (Hydrolyzing)</fullName>
    </submittedName>
</protein>
<dbReference type="NCBIfam" id="TIGR03568">
    <property type="entry name" value="NeuC_NnaA"/>
    <property type="match status" value="1"/>
</dbReference>
<dbReference type="CDD" id="cd03786">
    <property type="entry name" value="GTB_UDP-GlcNAc_2-Epimerase"/>
    <property type="match status" value="1"/>
</dbReference>
<keyword evidence="3" id="KW-1185">Reference proteome</keyword>
<dbReference type="GO" id="GO:0006047">
    <property type="term" value="P:UDP-N-acetylglucosamine metabolic process"/>
    <property type="evidence" value="ECO:0007669"/>
    <property type="project" value="InterPro"/>
</dbReference>
<sequence>MRRKVCVVTGTRAEYGLLHWLMRAIKAEPSLQLQIIATGMHLSPEFGLTFREIEQDGFEIDRKVEMLTSSDSSVGIAKSMGLGMIGFADALSELRPDLMVVLGDRYEIFSAVAAAMVARIPVAHLHGGEATEGLVDEAIRHSITKMSHLHFVAAQEYRDRVIQLGEQPDSVHLVGGLGVENIRRLELMSRDELESSLGLRFGQRNLLVTFHPVTLEESTAEAQMTALLQALETLDDTRLIFTLPNADSGGRVLIEMINDYVEHHPEAYAFTSLGYRRYLSCLAYVDGVVGNSSSGLTEVPSFRKATINIGDRQRGRLQSASVINCVPVRIEIEQAIRRLYSDEFAQVLKGAVNPYGDGWVSDKVVEVLKSVPLDGLLKKKFFDVCVP</sequence>
<reference evidence="2 3" key="1">
    <citation type="submission" date="2017-06" db="EMBL/GenBank/DDBJ databases">
        <title>Azoarcus.</title>
        <authorList>
            <person name="Woo J.-H."/>
            <person name="Kim H.-S."/>
        </authorList>
    </citation>
    <scope>NUCLEOTIDE SEQUENCE [LARGE SCALE GENOMIC DNA]</scope>
    <source>
        <strain evidence="2 3">TSPY31</strain>
    </source>
</reference>
<dbReference type="PANTHER" id="PTHR43174:SF3">
    <property type="entry name" value="UDP-N-ACETYLGLUCOSAMINE 2-EPIMERASE"/>
    <property type="match status" value="1"/>
</dbReference>
<dbReference type="PANTHER" id="PTHR43174">
    <property type="entry name" value="UDP-N-ACETYLGLUCOSAMINE 2-EPIMERASE"/>
    <property type="match status" value="1"/>
</dbReference>
<evidence type="ECO:0000313" key="2">
    <source>
        <dbReference type="EMBL" id="AWI77209.1"/>
    </source>
</evidence>